<dbReference type="PROSITE" id="PS51257">
    <property type="entry name" value="PROKAR_LIPOPROTEIN"/>
    <property type="match status" value="1"/>
</dbReference>
<evidence type="ECO:0000256" key="1">
    <source>
        <dbReference type="ARBA" id="ARBA00009477"/>
    </source>
</evidence>
<dbReference type="InterPro" id="IPR058627">
    <property type="entry name" value="MdtA-like_C"/>
</dbReference>
<dbReference type="RefSeq" id="WP_124995992.1">
    <property type="nucleotide sequence ID" value="NZ_RQXT01000003.1"/>
</dbReference>
<feature type="domain" description="CusB-like beta-barrel" evidence="3">
    <location>
        <begin position="210"/>
        <end position="279"/>
    </location>
</feature>
<reference evidence="5 6" key="1">
    <citation type="submission" date="2018-11" db="EMBL/GenBank/DDBJ databases">
        <title>the genome of Mesorhizobium tamadayense DSM 28320.</title>
        <authorList>
            <person name="Gao J."/>
        </authorList>
    </citation>
    <scope>NUCLEOTIDE SEQUENCE [LARGE SCALE GENOMIC DNA]</scope>
    <source>
        <strain evidence="5 6">DSM 28320</strain>
    </source>
</reference>
<dbReference type="AlphaFoldDB" id="A0A3P3G605"/>
<dbReference type="OrthoDB" id="9813967at2"/>
<protein>
    <submittedName>
        <fullName evidence="5">Efflux RND transporter periplasmic adaptor subunit</fullName>
    </submittedName>
</protein>
<dbReference type="PANTHER" id="PTHR30469:SF15">
    <property type="entry name" value="HLYD FAMILY OF SECRETION PROTEINS"/>
    <property type="match status" value="1"/>
</dbReference>
<accession>A0A3P3G605</accession>
<sequence>MSRLPRTPVLLIIVLLVLSSLAACSQSEEKAPEIIRPVLSVVVEPRTNDTFGFAGSVEPQFSAELAFRLLGRVVSRDVEVGDVVSRGITIAALDPTALELAVQAAKAELSNAQAQFANASASEERQRQLLAAANTSQAVLDAAQQARQAAAAGVERAAAALAKSQEQLGYARLFSDFDGVVTAVGAEVGQTVSPGQTVVTVARTDPREAVVDIPDRLTGDLAVGTPFQIILQSLPTVTTEAKLREIAPQAEGSTRTRRVRLTLVDPPSAFRLGSTITATRMTKVAPTIELPLSALLEKNGAEKVWIVDPQTSSVSEREVKIASRSGGSFTVASGLEAGMRVVTAGVHSLSEGQKVKVPEGGAS</sequence>
<proteinExistence type="inferred from homology"/>
<dbReference type="Pfam" id="PF25954">
    <property type="entry name" value="Beta-barrel_RND_2"/>
    <property type="match status" value="1"/>
</dbReference>
<feature type="chain" id="PRO_5018017528" evidence="2">
    <location>
        <begin position="23"/>
        <end position="363"/>
    </location>
</feature>
<dbReference type="Gene3D" id="2.40.420.20">
    <property type="match status" value="1"/>
</dbReference>
<feature type="signal peptide" evidence="2">
    <location>
        <begin position="1"/>
        <end position="22"/>
    </location>
</feature>
<gene>
    <name evidence="5" type="ORF">EH240_03290</name>
</gene>
<feature type="domain" description="Multidrug resistance protein MdtA-like C-terminal permuted SH3" evidence="4">
    <location>
        <begin position="290"/>
        <end position="346"/>
    </location>
</feature>
<dbReference type="Gene3D" id="2.40.30.170">
    <property type="match status" value="1"/>
</dbReference>
<dbReference type="SUPFAM" id="SSF111369">
    <property type="entry name" value="HlyD-like secretion proteins"/>
    <property type="match status" value="1"/>
</dbReference>
<comment type="caution">
    <text evidence="5">The sequence shown here is derived from an EMBL/GenBank/DDBJ whole genome shotgun (WGS) entry which is preliminary data.</text>
</comment>
<dbReference type="PANTHER" id="PTHR30469">
    <property type="entry name" value="MULTIDRUG RESISTANCE PROTEIN MDTA"/>
    <property type="match status" value="1"/>
</dbReference>
<evidence type="ECO:0000259" key="3">
    <source>
        <dbReference type="Pfam" id="PF25954"/>
    </source>
</evidence>
<evidence type="ECO:0000313" key="5">
    <source>
        <dbReference type="EMBL" id="RRI06311.1"/>
    </source>
</evidence>
<evidence type="ECO:0000256" key="2">
    <source>
        <dbReference type="SAM" id="SignalP"/>
    </source>
</evidence>
<evidence type="ECO:0000259" key="4">
    <source>
        <dbReference type="Pfam" id="PF25967"/>
    </source>
</evidence>
<dbReference type="InterPro" id="IPR006143">
    <property type="entry name" value="RND_pump_MFP"/>
</dbReference>
<keyword evidence="2" id="KW-0732">Signal</keyword>
<dbReference type="GO" id="GO:0015562">
    <property type="term" value="F:efflux transmembrane transporter activity"/>
    <property type="evidence" value="ECO:0007669"/>
    <property type="project" value="TreeGrafter"/>
</dbReference>
<dbReference type="InterPro" id="IPR058792">
    <property type="entry name" value="Beta-barrel_RND_2"/>
</dbReference>
<evidence type="ECO:0000313" key="6">
    <source>
        <dbReference type="Proteomes" id="UP000273786"/>
    </source>
</evidence>
<dbReference type="Proteomes" id="UP000273786">
    <property type="component" value="Unassembled WGS sequence"/>
</dbReference>
<dbReference type="Gene3D" id="1.10.287.470">
    <property type="entry name" value="Helix hairpin bin"/>
    <property type="match status" value="1"/>
</dbReference>
<dbReference type="Gene3D" id="2.40.50.100">
    <property type="match status" value="1"/>
</dbReference>
<name>A0A3P3G605_9HYPH</name>
<dbReference type="EMBL" id="RQXT01000003">
    <property type="protein sequence ID" value="RRI06311.1"/>
    <property type="molecule type" value="Genomic_DNA"/>
</dbReference>
<organism evidence="5 6">
    <name type="scientific">Mesorhizobium tamadayense</name>
    <dbReference type="NCBI Taxonomy" id="425306"/>
    <lineage>
        <taxon>Bacteria</taxon>
        <taxon>Pseudomonadati</taxon>
        <taxon>Pseudomonadota</taxon>
        <taxon>Alphaproteobacteria</taxon>
        <taxon>Hyphomicrobiales</taxon>
        <taxon>Phyllobacteriaceae</taxon>
        <taxon>Mesorhizobium</taxon>
    </lineage>
</organism>
<keyword evidence="6" id="KW-1185">Reference proteome</keyword>
<comment type="similarity">
    <text evidence="1">Belongs to the membrane fusion protein (MFP) (TC 8.A.1) family.</text>
</comment>
<dbReference type="Pfam" id="PF25967">
    <property type="entry name" value="RND-MFP_C"/>
    <property type="match status" value="1"/>
</dbReference>
<dbReference type="NCBIfam" id="TIGR01730">
    <property type="entry name" value="RND_mfp"/>
    <property type="match status" value="1"/>
</dbReference>
<dbReference type="GO" id="GO:1990281">
    <property type="term" value="C:efflux pump complex"/>
    <property type="evidence" value="ECO:0007669"/>
    <property type="project" value="TreeGrafter"/>
</dbReference>